<evidence type="ECO:0000313" key="2">
    <source>
        <dbReference type="EMBL" id="KAK1638837.1"/>
    </source>
</evidence>
<dbReference type="EMBL" id="JAHMHQ010000006">
    <property type="protein sequence ID" value="KAK1638837.1"/>
    <property type="molecule type" value="Genomic_DNA"/>
</dbReference>
<feature type="region of interest" description="Disordered" evidence="1">
    <location>
        <begin position="1"/>
        <end position="75"/>
    </location>
</feature>
<accession>A0AAI9ZYF4</accession>
<organism evidence="2 3">
    <name type="scientific">Colletotrichum phormii</name>
    <dbReference type="NCBI Taxonomy" id="359342"/>
    <lineage>
        <taxon>Eukaryota</taxon>
        <taxon>Fungi</taxon>
        <taxon>Dikarya</taxon>
        <taxon>Ascomycota</taxon>
        <taxon>Pezizomycotina</taxon>
        <taxon>Sordariomycetes</taxon>
        <taxon>Hypocreomycetidae</taxon>
        <taxon>Glomerellales</taxon>
        <taxon>Glomerellaceae</taxon>
        <taxon>Colletotrichum</taxon>
        <taxon>Colletotrichum acutatum species complex</taxon>
    </lineage>
</organism>
<dbReference type="Proteomes" id="UP001243989">
    <property type="component" value="Unassembled WGS sequence"/>
</dbReference>
<feature type="compositionally biased region" description="Basic and acidic residues" evidence="1">
    <location>
        <begin position="8"/>
        <end position="18"/>
    </location>
</feature>
<protein>
    <submittedName>
        <fullName evidence="2">Uncharacterized protein</fullName>
    </submittedName>
</protein>
<dbReference type="AlphaFoldDB" id="A0AAI9ZYF4"/>
<proteinExistence type="predicted"/>
<sequence length="157" mass="17814">MSSLTELLGRRWARDQTTKEPQQAGLLHAGECSYRNQDQDDETEHKIESAKRKTMITEKVEHESPAPPDGRNSIPSLLQTASAREHPFLQQPPTLATASSTSLVKYARHWLFASPCPWYESSSSDNLDAAIFRRWPLGIGLRLQYFLGTFSRTEPTR</sequence>
<reference evidence="2" key="1">
    <citation type="submission" date="2021-06" db="EMBL/GenBank/DDBJ databases">
        <title>Comparative genomics, transcriptomics and evolutionary studies reveal genomic signatures of adaptation to plant cell wall in hemibiotrophic fungi.</title>
        <authorList>
            <consortium name="DOE Joint Genome Institute"/>
            <person name="Baroncelli R."/>
            <person name="Diaz J.F."/>
            <person name="Benocci T."/>
            <person name="Peng M."/>
            <person name="Battaglia E."/>
            <person name="Haridas S."/>
            <person name="Andreopoulos W."/>
            <person name="Labutti K."/>
            <person name="Pangilinan J."/>
            <person name="Floch G.L."/>
            <person name="Makela M.R."/>
            <person name="Henrissat B."/>
            <person name="Grigoriev I.V."/>
            <person name="Crouch J.A."/>
            <person name="De Vries R.P."/>
            <person name="Sukno S.A."/>
            <person name="Thon M.R."/>
        </authorList>
    </citation>
    <scope>NUCLEOTIDE SEQUENCE</scope>
    <source>
        <strain evidence="2">CBS 102054</strain>
    </source>
</reference>
<name>A0AAI9ZYF4_9PEZI</name>
<evidence type="ECO:0000256" key="1">
    <source>
        <dbReference type="SAM" id="MobiDB-lite"/>
    </source>
</evidence>
<keyword evidence="3" id="KW-1185">Reference proteome</keyword>
<dbReference type="GeneID" id="85467289"/>
<dbReference type="RefSeq" id="XP_060447444.1">
    <property type="nucleotide sequence ID" value="XM_060582427.1"/>
</dbReference>
<comment type="caution">
    <text evidence="2">The sequence shown here is derived from an EMBL/GenBank/DDBJ whole genome shotgun (WGS) entry which is preliminary data.</text>
</comment>
<gene>
    <name evidence="2" type="ORF">BDP81DRAFT_192338</name>
</gene>
<evidence type="ECO:0000313" key="3">
    <source>
        <dbReference type="Proteomes" id="UP001243989"/>
    </source>
</evidence>
<feature type="compositionally biased region" description="Basic and acidic residues" evidence="1">
    <location>
        <begin position="43"/>
        <end position="64"/>
    </location>
</feature>